<proteinExistence type="predicted"/>
<evidence type="ECO:0000256" key="1">
    <source>
        <dbReference type="SAM" id="MobiDB-lite"/>
    </source>
</evidence>
<evidence type="ECO:0000313" key="3">
    <source>
        <dbReference type="Proteomes" id="UP000001422"/>
    </source>
</evidence>
<feature type="compositionally biased region" description="Pro residues" evidence="1">
    <location>
        <begin position="434"/>
        <end position="452"/>
    </location>
</feature>
<keyword evidence="3" id="KW-1185">Reference proteome</keyword>
<name>Q7U5X8_PARMW</name>
<evidence type="ECO:0000313" key="2">
    <source>
        <dbReference type="EMBL" id="CAE08078.1"/>
    </source>
</evidence>
<dbReference type="Gene3D" id="2.150.10.10">
    <property type="entry name" value="Serralysin-like metalloprotease, C-terminal"/>
    <property type="match status" value="1"/>
</dbReference>
<accession>Q7U5X8</accession>
<dbReference type="InterPro" id="IPR011047">
    <property type="entry name" value="Quinoprotein_ADH-like_sf"/>
</dbReference>
<dbReference type="STRING" id="84588.SYNW1563"/>
<gene>
    <name evidence="2" type="ordered locus">SYNW1563</name>
</gene>
<sequence length="603" mass="65155">MPQMATPPIVGFHKGHGTDGEEHVHEGIETLDTGFIGIGHTQDSPESETLDILVIKTDSNGEEIWSKKIGAIGEWDVGIAIAESSDSFYAVGGKSLGGIQKPVIIKMAKGGEILWEKLFDTPGVGMLRGIDITQNGEVAVTGFHEGDEEGFVFISEGTGFAAVLDRDGVVVWQEDYEQIPQGTKILSTDNNGYAILSTVWNEEENNAAILKIGNSGEVQWFESYGGGNNQAFDFEYITEEGYVLAGHTNSISAVNWDGLMTKVDTSGNLVWRKTVGQPRGYDSLYIHDEFYGIVVDSDGSYVMAGGTGDESAMYEEGGHPSGPSGEWKSYLVKINPNGQTIWEAVYGESNQGHNAAEFLDTTIDGGFILFNDSDTASISTKEPNNFGFMKLDHNASHLSDANQDPLPETVTNPTPEPVPTPTPEPTPATVLTPTPEPPPTPSLELPPSPLSPPIDGDFSSLPPDLWLSQTHDVIIQSVRGKGKLKGKKGADAFYFNSFEAFTKKSADKIIGFKASQDTIAVSPDAFPALEGVSAIRFASTKSKKELKQLSKEDYDFVYFEKKGRLYFDGNGAEKNWGNSDEGGLVAILKGKPELTSFDIKLLA</sequence>
<feature type="compositionally biased region" description="Pro residues" evidence="1">
    <location>
        <begin position="414"/>
        <end position="426"/>
    </location>
</feature>
<dbReference type="Proteomes" id="UP000001422">
    <property type="component" value="Chromosome"/>
</dbReference>
<dbReference type="SUPFAM" id="SSF51120">
    <property type="entry name" value="beta-Roll"/>
    <property type="match status" value="1"/>
</dbReference>
<dbReference type="PANTHER" id="PTHR42754">
    <property type="entry name" value="ENDOGLUCANASE"/>
    <property type="match status" value="1"/>
</dbReference>
<dbReference type="InterPro" id="IPR011049">
    <property type="entry name" value="Serralysin-like_metalloprot_C"/>
</dbReference>
<dbReference type="EMBL" id="BX569693">
    <property type="protein sequence ID" value="CAE08078.1"/>
    <property type="molecule type" value="Genomic_DNA"/>
</dbReference>
<dbReference type="KEGG" id="syw:SYNW1563"/>
<feature type="region of interest" description="Disordered" evidence="1">
    <location>
        <begin position="397"/>
        <end position="454"/>
    </location>
</feature>
<dbReference type="AlphaFoldDB" id="Q7U5X8"/>
<dbReference type="eggNOG" id="COG1520">
    <property type="taxonomic scope" value="Bacteria"/>
</dbReference>
<organism evidence="2 3">
    <name type="scientific">Parasynechococcus marenigrum (strain WH8102)</name>
    <dbReference type="NCBI Taxonomy" id="84588"/>
    <lineage>
        <taxon>Bacteria</taxon>
        <taxon>Bacillati</taxon>
        <taxon>Cyanobacteriota</taxon>
        <taxon>Cyanophyceae</taxon>
        <taxon>Synechococcales</taxon>
        <taxon>Prochlorococcaceae</taxon>
        <taxon>Parasynechococcus</taxon>
        <taxon>Parasynechococcus marenigrum</taxon>
    </lineage>
</organism>
<dbReference type="PANTHER" id="PTHR42754:SF1">
    <property type="entry name" value="LIPOPROTEIN"/>
    <property type="match status" value="1"/>
</dbReference>
<dbReference type="SUPFAM" id="SSF50998">
    <property type="entry name" value="Quinoprotein alcohol dehydrogenase-like"/>
    <property type="match status" value="1"/>
</dbReference>
<dbReference type="HOGENOM" id="CLU_452629_0_0_3"/>
<feature type="region of interest" description="Disordered" evidence="1">
    <location>
        <begin position="1"/>
        <end position="21"/>
    </location>
</feature>
<reference evidence="2 3" key="1">
    <citation type="journal article" date="2003" name="Nature">
        <title>The genome of a motile marine Synechococcus.</title>
        <authorList>
            <person name="Palenik B."/>
            <person name="Brahamsha B."/>
            <person name="Larimer F."/>
            <person name="Land M."/>
            <person name="Hauser L."/>
            <person name="Chain P."/>
            <person name="Lamerdin J."/>
            <person name="Regala W."/>
            <person name="Allen E.A."/>
            <person name="McCarren J."/>
            <person name="Paulsen I."/>
            <person name="Dufresne A."/>
            <person name="Partensky F."/>
            <person name="Webb E."/>
            <person name="Waterbury J."/>
        </authorList>
    </citation>
    <scope>NUCLEOTIDE SEQUENCE [LARGE SCALE GENOMIC DNA]</scope>
    <source>
        <strain evidence="2 3">WH8102</strain>
    </source>
</reference>
<protein>
    <submittedName>
        <fullName evidence="2">Uncharacterized protein</fullName>
    </submittedName>
</protein>